<keyword evidence="2" id="KW-0238">DNA-binding</keyword>
<keyword evidence="1" id="KW-0805">Transcription regulation</keyword>
<comment type="caution">
    <text evidence="5">The sequence shown here is derived from an EMBL/GenBank/DDBJ whole genome shotgun (WGS) entry which is preliminary data.</text>
</comment>
<evidence type="ECO:0000313" key="5">
    <source>
        <dbReference type="EMBL" id="MBG9985354.1"/>
    </source>
</evidence>
<dbReference type="InterPro" id="IPR018060">
    <property type="entry name" value="HTH_AraC"/>
</dbReference>
<evidence type="ECO:0000256" key="1">
    <source>
        <dbReference type="ARBA" id="ARBA00023015"/>
    </source>
</evidence>
<protein>
    <submittedName>
        <fullName evidence="5">AraC family transcriptional regulator</fullName>
    </submittedName>
</protein>
<dbReference type="RefSeq" id="WP_197113420.1">
    <property type="nucleotide sequence ID" value="NZ_JACBXQ010000001.1"/>
</dbReference>
<dbReference type="Pfam" id="PF12833">
    <property type="entry name" value="HTH_18"/>
    <property type="match status" value="1"/>
</dbReference>
<dbReference type="PANTHER" id="PTHR43280:SF2">
    <property type="entry name" value="HTH-TYPE TRANSCRIPTIONAL REGULATOR EXSA"/>
    <property type="match status" value="1"/>
</dbReference>
<evidence type="ECO:0000313" key="6">
    <source>
        <dbReference type="Proteomes" id="UP000721415"/>
    </source>
</evidence>
<reference evidence="5 6" key="1">
    <citation type="submission" date="2020-07" db="EMBL/GenBank/DDBJ databases">
        <title>Facklamia lactis sp. nov., isolated from raw milk.</title>
        <authorList>
            <person name="Doll E.V."/>
            <person name="Huptas C."/>
            <person name="Staib L."/>
            <person name="Wenning M."/>
            <person name="Scherer S."/>
        </authorList>
    </citation>
    <scope>NUCLEOTIDE SEQUENCE [LARGE SCALE GENOMIC DNA]</scope>
    <source>
        <strain evidence="5 6">DSM 111018</strain>
    </source>
</reference>
<dbReference type="EMBL" id="JACBXQ010000001">
    <property type="protein sequence ID" value="MBG9985354.1"/>
    <property type="molecule type" value="Genomic_DNA"/>
</dbReference>
<organism evidence="5 6">
    <name type="scientific">Facklamia lactis</name>
    <dbReference type="NCBI Taxonomy" id="2749967"/>
    <lineage>
        <taxon>Bacteria</taxon>
        <taxon>Bacillati</taxon>
        <taxon>Bacillota</taxon>
        <taxon>Bacilli</taxon>
        <taxon>Lactobacillales</taxon>
        <taxon>Aerococcaceae</taxon>
        <taxon>Facklamia</taxon>
    </lineage>
</organism>
<dbReference type="InterPro" id="IPR014710">
    <property type="entry name" value="RmlC-like_jellyroll"/>
</dbReference>
<evidence type="ECO:0000256" key="2">
    <source>
        <dbReference type="ARBA" id="ARBA00023125"/>
    </source>
</evidence>
<dbReference type="PROSITE" id="PS01124">
    <property type="entry name" value="HTH_ARAC_FAMILY_2"/>
    <property type="match status" value="1"/>
</dbReference>
<dbReference type="InterPro" id="IPR009057">
    <property type="entry name" value="Homeodomain-like_sf"/>
</dbReference>
<name>A0ABS0LPW7_9LACT</name>
<dbReference type="InterPro" id="IPR037923">
    <property type="entry name" value="HTH-like"/>
</dbReference>
<evidence type="ECO:0000256" key="3">
    <source>
        <dbReference type="ARBA" id="ARBA00023163"/>
    </source>
</evidence>
<dbReference type="Gene3D" id="1.10.10.60">
    <property type="entry name" value="Homeodomain-like"/>
    <property type="match status" value="2"/>
</dbReference>
<dbReference type="InterPro" id="IPR020449">
    <property type="entry name" value="Tscrpt_reg_AraC-type_HTH"/>
</dbReference>
<dbReference type="Pfam" id="PF02311">
    <property type="entry name" value="AraC_binding"/>
    <property type="match status" value="1"/>
</dbReference>
<dbReference type="PRINTS" id="PR00032">
    <property type="entry name" value="HTHARAC"/>
</dbReference>
<accession>A0ABS0LPW7</accession>
<gene>
    <name evidence="5" type="ORF">HZY91_00430</name>
</gene>
<dbReference type="SUPFAM" id="SSF46689">
    <property type="entry name" value="Homeodomain-like"/>
    <property type="match status" value="2"/>
</dbReference>
<sequence>MYNQTTDNIQNSLFTTVKYDDQQIKPFNRLLSIKKNHSDALLKFTKPVTLTECKGLALLVITDTPEDSDSYHYYILQNAVRIQPNTYFNTLALTPECKIYLEPTQNEDPQIMSVKKRIQVNRSKANISIDAIYSLHYQVYSSGESLKQPSHDYYELLIIDQGEAKIYLNQHTQHILSKNQAWLKSPGQKHQMIFKEDSMSTLISILFHGQGINESISQRPVKLGHRQIQLIERLISLSNQTHINMPYYYDEMLASLQLIIAQMLNGDHQPQEDSSTSMRENYENELFQSIVEFLQEQVHEQHQVNDLVEHFNISRSSLQSLFKKYTSQTPKAYINSLRLKRSKLLIHESKMTLSEIASELGYGSIQYFSRAFSKEFGISPSTYAKSILK</sequence>
<keyword evidence="6" id="KW-1185">Reference proteome</keyword>
<dbReference type="PROSITE" id="PS00041">
    <property type="entry name" value="HTH_ARAC_FAMILY_1"/>
    <property type="match status" value="1"/>
</dbReference>
<dbReference type="InterPro" id="IPR003313">
    <property type="entry name" value="AraC-bd"/>
</dbReference>
<feature type="domain" description="HTH araC/xylS-type" evidence="4">
    <location>
        <begin position="288"/>
        <end position="386"/>
    </location>
</feature>
<dbReference type="InterPro" id="IPR018062">
    <property type="entry name" value="HTH_AraC-typ_CS"/>
</dbReference>
<proteinExistence type="predicted"/>
<dbReference type="Proteomes" id="UP000721415">
    <property type="component" value="Unassembled WGS sequence"/>
</dbReference>
<keyword evidence="3" id="KW-0804">Transcription</keyword>
<dbReference type="SUPFAM" id="SSF51215">
    <property type="entry name" value="Regulatory protein AraC"/>
    <property type="match status" value="1"/>
</dbReference>
<evidence type="ECO:0000259" key="4">
    <source>
        <dbReference type="PROSITE" id="PS01124"/>
    </source>
</evidence>
<dbReference type="SMART" id="SM00342">
    <property type="entry name" value="HTH_ARAC"/>
    <property type="match status" value="1"/>
</dbReference>
<dbReference type="Gene3D" id="2.60.120.10">
    <property type="entry name" value="Jelly Rolls"/>
    <property type="match status" value="1"/>
</dbReference>
<dbReference type="PANTHER" id="PTHR43280">
    <property type="entry name" value="ARAC-FAMILY TRANSCRIPTIONAL REGULATOR"/>
    <property type="match status" value="1"/>
</dbReference>